<sequence length="61" mass="6499">MTFHRTYAAGGGVANVRRTRLGADWAPTHGAELREYQVTDGPVANNQRSRAEDDPAGGGES</sequence>
<organism evidence="2 3">
    <name type="scientific">Micromonospora marina</name>
    <dbReference type="NCBI Taxonomy" id="307120"/>
    <lineage>
        <taxon>Bacteria</taxon>
        <taxon>Bacillati</taxon>
        <taxon>Actinomycetota</taxon>
        <taxon>Actinomycetes</taxon>
        <taxon>Micromonosporales</taxon>
        <taxon>Micromonosporaceae</taxon>
        <taxon>Micromonospora</taxon>
    </lineage>
</organism>
<dbReference type="Proteomes" id="UP000198551">
    <property type="component" value="Unassembled WGS sequence"/>
</dbReference>
<dbReference type="AlphaFoldDB" id="A0A1C4XLW6"/>
<proteinExistence type="predicted"/>
<evidence type="ECO:0000313" key="3">
    <source>
        <dbReference type="Proteomes" id="UP000198551"/>
    </source>
</evidence>
<accession>A0A1C4XLW6</accession>
<name>A0A1C4XLW6_9ACTN</name>
<evidence type="ECO:0000313" key="2">
    <source>
        <dbReference type="EMBL" id="SCF09376.1"/>
    </source>
</evidence>
<dbReference type="RefSeq" id="WP_018785278.1">
    <property type="nucleotide sequence ID" value="NZ_FMCV01000008.1"/>
</dbReference>
<feature type="region of interest" description="Disordered" evidence="1">
    <location>
        <begin position="32"/>
        <end position="61"/>
    </location>
</feature>
<evidence type="ECO:0000256" key="1">
    <source>
        <dbReference type="SAM" id="MobiDB-lite"/>
    </source>
</evidence>
<gene>
    <name evidence="2" type="ORF">GA0070215_10823</name>
</gene>
<protein>
    <submittedName>
        <fullName evidence="2">Uncharacterized protein</fullName>
    </submittedName>
</protein>
<reference evidence="3" key="1">
    <citation type="submission" date="2016-06" db="EMBL/GenBank/DDBJ databases">
        <authorList>
            <person name="Varghese N."/>
        </authorList>
    </citation>
    <scope>NUCLEOTIDE SEQUENCE [LARGE SCALE GENOMIC DNA]</scope>
    <source>
        <strain evidence="3">DSM 45555</strain>
    </source>
</reference>
<keyword evidence="3" id="KW-1185">Reference proteome</keyword>
<dbReference type="EMBL" id="FMCV01000008">
    <property type="protein sequence ID" value="SCF09376.1"/>
    <property type="molecule type" value="Genomic_DNA"/>
</dbReference>